<keyword evidence="6" id="KW-1185">Reference proteome</keyword>
<dbReference type="CDD" id="cd04647">
    <property type="entry name" value="LbH_MAT_like"/>
    <property type="match status" value="1"/>
</dbReference>
<evidence type="ECO:0000313" key="6">
    <source>
        <dbReference type="Proteomes" id="UP000218615"/>
    </source>
</evidence>
<dbReference type="InterPro" id="IPR001451">
    <property type="entry name" value="Hexapep"/>
</dbReference>
<evidence type="ECO:0000256" key="1">
    <source>
        <dbReference type="ARBA" id="ARBA00022605"/>
    </source>
</evidence>
<evidence type="ECO:0000256" key="3">
    <source>
        <dbReference type="ARBA" id="ARBA00022915"/>
    </source>
</evidence>
<dbReference type="Pfam" id="PF00132">
    <property type="entry name" value="Hexapep"/>
    <property type="match status" value="1"/>
</dbReference>
<dbReference type="EMBL" id="FZMP01000146">
    <property type="protein sequence ID" value="SNQ61091.1"/>
    <property type="molecule type" value="Genomic_DNA"/>
</dbReference>
<dbReference type="InterPro" id="IPR018357">
    <property type="entry name" value="Hexapep_transf_CS"/>
</dbReference>
<evidence type="ECO:0000313" key="5">
    <source>
        <dbReference type="EMBL" id="SNQ61091.1"/>
    </source>
</evidence>
<dbReference type="InterPro" id="IPR011004">
    <property type="entry name" value="Trimer_LpxA-like_sf"/>
</dbReference>
<proteinExistence type="predicted"/>
<organism evidence="5 6">
    <name type="scientific">Candidatus Methanoperedens nitratireducens</name>
    <dbReference type="NCBI Taxonomy" id="1392998"/>
    <lineage>
        <taxon>Archaea</taxon>
        <taxon>Methanobacteriati</taxon>
        <taxon>Methanobacteriota</taxon>
        <taxon>Stenosarchaea group</taxon>
        <taxon>Methanomicrobia</taxon>
        <taxon>Methanosarcinales</taxon>
        <taxon>ANME-2 cluster</taxon>
        <taxon>Candidatus Methanoperedentaceae</taxon>
        <taxon>Candidatus Methanoperedens</taxon>
    </lineage>
</organism>
<dbReference type="Gene3D" id="2.160.10.10">
    <property type="entry name" value="Hexapeptide repeat proteins"/>
    <property type="match status" value="1"/>
</dbReference>
<dbReference type="GO" id="GO:0016740">
    <property type="term" value="F:transferase activity"/>
    <property type="evidence" value="ECO:0007669"/>
    <property type="project" value="UniProtKB-KW"/>
</dbReference>
<reference evidence="6" key="1">
    <citation type="submission" date="2017-06" db="EMBL/GenBank/DDBJ databases">
        <authorList>
            <person name="Cremers G."/>
        </authorList>
    </citation>
    <scope>NUCLEOTIDE SEQUENCE [LARGE SCALE GENOMIC DNA]</scope>
</reference>
<keyword evidence="2 5" id="KW-0808">Transferase</keyword>
<gene>
    <name evidence="5" type="ORF">MNV_230012</name>
</gene>
<dbReference type="PROSITE" id="PS00101">
    <property type="entry name" value="HEXAPEP_TRANSFERASES"/>
    <property type="match status" value="1"/>
</dbReference>
<keyword evidence="3" id="KW-0220">Diaminopimelate biosynthesis</keyword>
<keyword evidence="4" id="KW-0457">Lysine biosynthesis</keyword>
<dbReference type="InterPro" id="IPR050179">
    <property type="entry name" value="Trans_hexapeptide_repeat"/>
</dbReference>
<dbReference type="OrthoDB" id="1475at2157"/>
<evidence type="ECO:0000256" key="2">
    <source>
        <dbReference type="ARBA" id="ARBA00022679"/>
    </source>
</evidence>
<dbReference type="SUPFAM" id="SSF51161">
    <property type="entry name" value="Trimeric LpxA-like enzymes"/>
    <property type="match status" value="1"/>
</dbReference>
<evidence type="ECO:0000256" key="4">
    <source>
        <dbReference type="ARBA" id="ARBA00023154"/>
    </source>
</evidence>
<dbReference type="PANTHER" id="PTHR43300:SF10">
    <property type="entry name" value="2,3,4,5-TETRAHYDROPYRIDINE-2,6-DICARBOXYLATE N-ACETYLTRANSFERASE"/>
    <property type="match status" value="1"/>
</dbReference>
<accession>A0A284VP79</accession>
<dbReference type="PANTHER" id="PTHR43300">
    <property type="entry name" value="ACETYLTRANSFERASE"/>
    <property type="match status" value="1"/>
</dbReference>
<dbReference type="AlphaFoldDB" id="A0A284VP79"/>
<dbReference type="RefSeq" id="WP_096205710.1">
    <property type="nucleotide sequence ID" value="NZ_FZMP01000146.1"/>
</dbReference>
<dbReference type="GO" id="GO:0009085">
    <property type="term" value="P:lysine biosynthetic process"/>
    <property type="evidence" value="ECO:0007669"/>
    <property type="project" value="UniProtKB-KW"/>
</dbReference>
<name>A0A284VP79_9EURY</name>
<sequence>MNEKISRTKYGEKYILRAVFNKVLCFIAMLPIGSKIKIFLYSLAGVRIGKNCFIASYVLIDDQYPELITIEDNVTIAYRAALITHDDSRKIVSAITLKKKSWIGSCAIILPGVIVGENAVVGAGATITKDVLPKTTVISAMVRVINKVDK</sequence>
<dbReference type="Proteomes" id="UP000218615">
    <property type="component" value="Unassembled WGS sequence"/>
</dbReference>
<dbReference type="GO" id="GO:0019877">
    <property type="term" value="P:diaminopimelate biosynthetic process"/>
    <property type="evidence" value="ECO:0007669"/>
    <property type="project" value="UniProtKB-KW"/>
</dbReference>
<keyword evidence="1" id="KW-0028">Amino-acid biosynthesis</keyword>
<protein>
    <submittedName>
        <fullName evidence="5">Putative acetyltransferase</fullName>
    </submittedName>
</protein>